<dbReference type="AlphaFoldDB" id="A0A5S9R610"/>
<keyword evidence="4" id="KW-1185">Reference proteome</keyword>
<evidence type="ECO:0000256" key="1">
    <source>
        <dbReference type="ARBA" id="ARBA00022729"/>
    </source>
</evidence>
<dbReference type="InterPro" id="IPR051200">
    <property type="entry name" value="Host-pathogen_enzymatic-act"/>
</dbReference>
<dbReference type="SUPFAM" id="SSF51004">
    <property type="entry name" value="C-terminal (heme d1) domain of cytochrome cd1-nitrite reductase"/>
    <property type="match status" value="1"/>
</dbReference>
<dbReference type="PANTHER" id="PTHR47197">
    <property type="entry name" value="PROTEIN NIRF"/>
    <property type="match status" value="1"/>
</dbReference>
<reference evidence="3 4" key="1">
    <citation type="submission" date="2019-11" db="EMBL/GenBank/DDBJ databases">
        <authorList>
            <person name="Holert J."/>
        </authorList>
    </citation>
    <scope>NUCLEOTIDE SEQUENCE [LARGE SCALE GENOMIC DNA]</scope>
    <source>
        <strain evidence="3">BC8_1</strain>
    </source>
</reference>
<dbReference type="InterPro" id="IPR048433">
    <property type="entry name" value="YNCE-like_beta-prop"/>
</dbReference>
<dbReference type="Pfam" id="PF21783">
    <property type="entry name" value="YNCE"/>
    <property type="match status" value="1"/>
</dbReference>
<organism evidence="3 4">
    <name type="scientific">Mycolicibacterium vanbaalenii</name>
    <name type="common">Mycobacterium vanbaalenii</name>
    <dbReference type="NCBI Taxonomy" id="110539"/>
    <lineage>
        <taxon>Bacteria</taxon>
        <taxon>Bacillati</taxon>
        <taxon>Actinomycetota</taxon>
        <taxon>Actinomycetes</taxon>
        <taxon>Mycobacteriales</taxon>
        <taxon>Mycobacteriaceae</taxon>
        <taxon>Mycolicibacterium</taxon>
    </lineage>
</organism>
<gene>
    <name evidence="3" type="ORF">AELLOGFF_01622</name>
</gene>
<evidence type="ECO:0000313" key="3">
    <source>
        <dbReference type="EMBL" id="CAA0132123.1"/>
    </source>
</evidence>
<accession>A0A5S9R610</accession>
<dbReference type="InterPro" id="IPR015943">
    <property type="entry name" value="WD40/YVTN_repeat-like_dom_sf"/>
</dbReference>
<sequence length="362" mass="36957">MANILRPMGSVMREVSSDSRVADEAFTAEALPTDTTLEHRVAVGHGPVGDIAAGRAGVVVANPATDSVSVLDAAGRAFGTDLGLAGEPVAVVVTDDRAYVTTASATQDTLSVINLDAGAVVATFPLAFGVSALAASPDGKRVYAGRTAHGHVDITVIDPAAERAGTVDIGTGPAAGLDALCVDPSGKRLYAAVTDDNGSQVVAVDTETSRVQRVIPIGSPIRDIAVAGGTVYVLTSDRAVGGAVHVIELSTAKVTATVELGGAPTQLVMSPDHARAYVVDYDRVAVLCTLSLEVVDSLSVPARPSCVALDDDGSHLYVADYSGVVSVFGVESTIEKLYSEFLATDPIALSVPRARELQPAAV</sequence>
<dbReference type="Gene3D" id="2.130.10.10">
    <property type="entry name" value="YVTN repeat-like/Quinoprotein amine dehydrogenase"/>
    <property type="match status" value="2"/>
</dbReference>
<protein>
    <recommendedName>
        <fullName evidence="2">YNCE-like beta-propeller domain-containing protein</fullName>
    </recommendedName>
</protein>
<proteinExistence type="predicted"/>
<dbReference type="PANTHER" id="PTHR47197:SF3">
    <property type="entry name" value="DIHYDRO-HEME D1 DEHYDROGENASE"/>
    <property type="match status" value="1"/>
</dbReference>
<keyword evidence="1" id="KW-0732">Signal</keyword>
<name>A0A5S9R610_MYCVN</name>
<dbReference type="Proteomes" id="UP000430146">
    <property type="component" value="Unassembled WGS sequence"/>
</dbReference>
<dbReference type="InterPro" id="IPR011048">
    <property type="entry name" value="Haem_d1_sf"/>
</dbReference>
<evidence type="ECO:0000259" key="2">
    <source>
        <dbReference type="Pfam" id="PF21783"/>
    </source>
</evidence>
<evidence type="ECO:0000313" key="4">
    <source>
        <dbReference type="Proteomes" id="UP000430146"/>
    </source>
</evidence>
<dbReference type="OrthoDB" id="4565246at2"/>
<feature type="domain" description="YNCE-like beta-propeller" evidence="2">
    <location>
        <begin position="56"/>
        <end position="319"/>
    </location>
</feature>
<dbReference type="EMBL" id="CACSIP010000045">
    <property type="protein sequence ID" value="CAA0132123.1"/>
    <property type="molecule type" value="Genomic_DNA"/>
</dbReference>